<name>A0ACC3B371_9EURO</name>
<gene>
    <name evidence="1" type="ORF">N8T08_004841</name>
</gene>
<organism evidence="1 2">
    <name type="scientific">Aspergillus melleus</name>
    <dbReference type="NCBI Taxonomy" id="138277"/>
    <lineage>
        <taxon>Eukaryota</taxon>
        <taxon>Fungi</taxon>
        <taxon>Dikarya</taxon>
        <taxon>Ascomycota</taxon>
        <taxon>Pezizomycotina</taxon>
        <taxon>Eurotiomycetes</taxon>
        <taxon>Eurotiomycetidae</taxon>
        <taxon>Eurotiales</taxon>
        <taxon>Aspergillaceae</taxon>
        <taxon>Aspergillus</taxon>
        <taxon>Aspergillus subgen. Circumdati</taxon>
    </lineage>
</organism>
<sequence length="363" mass="42224">MKHRTAVSLLIPTIFLLVTWYSIHLSQRRDHPVLWRTWVDASPTWPDKVEALSSPIPTPRPSPVPSAAPLWEGKNASKTLVVAKLQEDDTSWIDRVVQEYSDLTSAVYTVNNHTAALTVPANKGHEVMVYLTYIIDHYHALNDVTMFMHAHQITWHNNDFLDSDSAKMVRRLKGNHVIRNGYMNMRCHHQPGCPDHIHPTVDNQTDDINIPEAAVLGNSWRELFPTDPVPHVLSQPCCAQFAVSSERIRRIPRKRYIDYREWLLHTELNDRLSGRVWEYVWQWLFTGHEEFCPAETTCYCEGYGLCFDPTEYDLYFKNRAESRKLEGEVKDMDESNEKMGDLKRRIEELRHEMDGFKAKVKAQ</sequence>
<comment type="caution">
    <text evidence="1">The sequence shown here is derived from an EMBL/GenBank/DDBJ whole genome shotgun (WGS) entry which is preliminary data.</text>
</comment>
<evidence type="ECO:0000313" key="1">
    <source>
        <dbReference type="EMBL" id="KAK1144828.1"/>
    </source>
</evidence>
<dbReference type="Proteomes" id="UP001177260">
    <property type="component" value="Unassembled WGS sequence"/>
</dbReference>
<evidence type="ECO:0000313" key="2">
    <source>
        <dbReference type="Proteomes" id="UP001177260"/>
    </source>
</evidence>
<keyword evidence="2" id="KW-1185">Reference proteome</keyword>
<proteinExistence type="predicted"/>
<dbReference type="EMBL" id="JAOPJF010000028">
    <property type="protein sequence ID" value="KAK1144828.1"/>
    <property type="molecule type" value="Genomic_DNA"/>
</dbReference>
<protein>
    <submittedName>
        <fullName evidence="1">Uncharacterized protein</fullName>
    </submittedName>
</protein>
<reference evidence="1 2" key="1">
    <citation type="journal article" date="2023" name="ACS Omega">
        <title>Identification of the Neoaspergillic Acid Biosynthesis Gene Cluster by Establishing an In Vitro CRISPR-Ribonucleoprotein Genetic System in Aspergillus melleus.</title>
        <authorList>
            <person name="Yuan B."/>
            <person name="Grau M.F."/>
            <person name="Murata R.M."/>
            <person name="Torok T."/>
            <person name="Venkateswaran K."/>
            <person name="Stajich J.E."/>
            <person name="Wang C.C.C."/>
        </authorList>
    </citation>
    <scope>NUCLEOTIDE SEQUENCE [LARGE SCALE GENOMIC DNA]</scope>
    <source>
        <strain evidence="1 2">IMV 1140</strain>
    </source>
</reference>
<accession>A0ACC3B371</accession>